<evidence type="ECO:0000256" key="2">
    <source>
        <dbReference type="ARBA" id="ARBA00010480"/>
    </source>
</evidence>
<dbReference type="InterPro" id="IPR029044">
    <property type="entry name" value="Nucleotide-diphossugar_trans"/>
</dbReference>
<evidence type="ECO:0000313" key="13">
    <source>
        <dbReference type="EMBL" id="GAE30922.1"/>
    </source>
</evidence>
<comment type="catalytic activity">
    <reaction evidence="11">
        <text>dTTP + alpha-D-glucose 1-phosphate + H(+) = dTDP-alpha-D-glucose + diphosphate</text>
        <dbReference type="Rhea" id="RHEA:15225"/>
        <dbReference type="ChEBI" id="CHEBI:15378"/>
        <dbReference type="ChEBI" id="CHEBI:33019"/>
        <dbReference type="ChEBI" id="CHEBI:37568"/>
        <dbReference type="ChEBI" id="CHEBI:57477"/>
        <dbReference type="ChEBI" id="CHEBI:58601"/>
        <dbReference type="EC" id="2.7.7.24"/>
    </reaction>
</comment>
<dbReference type="PANTHER" id="PTHR43532">
    <property type="entry name" value="GLUCOSE-1-PHOSPHATE THYMIDYLYLTRANSFERASE"/>
    <property type="match status" value="1"/>
</dbReference>
<accession>W4QG95</accession>
<dbReference type="PANTHER" id="PTHR43532:SF1">
    <property type="entry name" value="GLUCOSE-1-PHOSPHATE THYMIDYLYLTRANSFERASE 1"/>
    <property type="match status" value="1"/>
</dbReference>
<keyword evidence="14" id="KW-1185">Reference proteome</keyword>
<reference evidence="13" key="1">
    <citation type="journal article" date="2014" name="Genome Announc.">
        <title>Draft Genome Sequences of Three Alkaliphilic Bacillus Strains, Bacillus wakoensis JCM 9140T, Bacillus akibai JCM 9157T, and Bacillus hemicellulosilyticus JCM 9152T.</title>
        <authorList>
            <person name="Yuki M."/>
            <person name="Oshima K."/>
            <person name="Suda W."/>
            <person name="Oshida Y."/>
            <person name="Kitamura K."/>
            <person name="Iida T."/>
            <person name="Hattori M."/>
            <person name="Ohkuma M."/>
        </authorList>
    </citation>
    <scope>NUCLEOTIDE SEQUENCE [LARGE SCALE GENOMIC DNA]</scope>
    <source>
        <strain evidence="13">JCM 9152</strain>
    </source>
</reference>
<comment type="cofactor">
    <cofactor evidence="1">
        <name>Mg(2+)</name>
        <dbReference type="ChEBI" id="CHEBI:18420"/>
    </cofactor>
</comment>
<dbReference type="SUPFAM" id="SSF53448">
    <property type="entry name" value="Nucleotide-diphospho-sugar transferases"/>
    <property type="match status" value="1"/>
</dbReference>
<gene>
    <name evidence="13" type="ORF">JCM9152_2355</name>
</gene>
<comment type="caution">
    <text evidence="13">The sequence shown here is derived from an EMBL/GenBank/DDBJ whole genome shotgun (WGS) entry which is preliminary data.</text>
</comment>
<evidence type="ECO:0000313" key="14">
    <source>
        <dbReference type="Proteomes" id="UP000018895"/>
    </source>
</evidence>
<keyword evidence="6" id="KW-0548">Nucleotidyltransferase</keyword>
<keyword evidence="8" id="KW-0460">Magnesium</keyword>
<organism evidence="13 14">
    <name type="scientific">Halalkalibacter hemicellulosilyticusJCM 9152</name>
    <dbReference type="NCBI Taxonomy" id="1236971"/>
    <lineage>
        <taxon>Bacteria</taxon>
        <taxon>Bacillati</taxon>
        <taxon>Bacillota</taxon>
        <taxon>Bacilli</taxon>
        <taxon>Bacillales</taxon>
        <taxon>Bacillaceae</taxon>
        <taxon>Halalkalibacter</taxon>
    </lineage>
</organism>
<evidence type="ECO:0000256" key="3">
    <source>
        <dbReference type="ARBA" id="ARBA00012461"/>
    </source>
</evidence>
<keyword evidence="5 13" id="KW-0808">Transferase</keyword>
<dbReference type="RefSeq" id="WP_035344009.1">
    <property type="nucleotide sequence ID" value="NZ_BAUU01000014.1"/>
</dbReference>
<evidence type="ECO:0000256" key="9">
    <source>
        <dbReference type="ARBA" id="ARBA00032492"/>
    </source>
</evidence>
<dbReference type="AlphaFoldDB" id="W4QG95"/>
<comment type="similarity">
    <text evidence="2">Belongs to the glucose-1-phosphate thymidylyltransferase family.</text>
</comment>
<keyword evidence="7" id="KW-0479">Metal-binding</keyword>
<dbReference type="InterPro" id="IPR005835">
    <property type="entry name" value="NTP_transferase_dom"/>
</dbReference>
<evidence type="ECO:0000256" key="11">
    <source>
        <dbReference type="ARBA" id="ARBA00049336"/>
    </source>
</evidence>
<evidence type="ECO:0000259" key="12">
    <source>
        <dbReference type="Pfam" id="PF00483"/>
    </source>
</evidence>
<dbReference type="GO" id="GO:0008879">
    <property type="term" value="F:glucose-1-phosphate thymidylyltransferase activity"/>
    <property type="evidence" value="ECO:0007669"/>
    <property type="project" value="UniProtKB-EC"/>
</dbReference>
<evidence type="ECO:0000256" key="1">
    <source>
        <dbReference type="ARBA" id="ARBA00001946"/>
    </source>
</evidence>
<dbReference type="OrthoDB" id="9803871at2"/>
<protein>
    <recommendedName>
        <fullName evidence="4">Glucose-1-phosphate thymidylyltransferase</fullName>
        <ecNumber evidence="3">2.7.7.24</ecNumber>
    </recommendedName>
    <alternativeName>
        <fullName evidence="10">dTDP-glucose pyrophosphorylase</fullName>
    </alternativeName>
    <alternativeName>
        <fullName evidence="9">dTDP-glucose synthase</fullName>
    </alternativeName>
</protein>
<dbReference type="Pfam" id="PF00483">
    <property type="entry name" value="NTP_transferase"/>
    <property type="match status" value="1"/>
</dbReference>
<dbReference type="EMBL" id="BAUU01000014">
    <property type="protein sequence ID" value="GAE30922.1"/>
    <property type="molecule type" value="Genomic_DNA"/>
</dbReference>
<evidence type="ECO:0000256" key="10">
    <source>
        <dbReference type="ARBA" id="ARBA00032598"/>
    </source>
</evidence>
<dbReference type="Proteomes" id="UP000018895">
    <property type="component" value="Unassembled WGS sequence"/>
</dbReference>
<dbReference type="Gene3D" id="3.90.550.10">
    <property type="entry name" value="Spore Coat Polysaccharide Biosynthesis Protein SpsA, Chain A"/>
    <property type="match status" value="1"/>
</dbReference>
<dbReference type="InterPro" id="IPR005907">
    <property type="entry name" value="G1P_thy_trans_s"/>
</dbReference>
<evidence type="ECO:0000256" key="7">
    <source>
        <dbReference type="ARBA" id="ARBA00022723"/>
    </source>
</evidence>
<proteinExistence type="inferred from homology"/>
<feature type="domain" description="Nucleotidyl transferase" evidence="12">
    <location>
        <begin position="2"/>
        <end position="235"/>
    </location>
</feature>
<dbReference type="GO" id="GO:0046872">
    <property type="term" value="F:metal ion binding"/>
    <property type="evidence" value="ECO:0007669"/>
    <property type="project" value="UniProtKB-KW"/>
</dbReference>
<evidence type="ECO:0000256" key="6">
    <source>
        <dbReference type="ARBA" id="ARBA00022695"/>
    </source>
</evidence>
<evidence type="ECO:0000256" key="8">
    <source>
        <dbReference type="ARBA" id="ARBA00022842"/>
    </source>
</evidence>
<dbReference type="STRING" id="1236971.JCM9152_2355"/>
<evidence type="ECO:0000256" key="4">
    <source>
        <dbReference type="ARBA" id="ARBA00017654"/>
    </source>
</evidence>
<dbReference type="EC" id="2.7.7.24" evidence="3"/>
<evidence type="ECO:0000256" key="5">
    <source>
        <dbReference type="ARBA" id="ARBA00022679"/>
    </source>
</evidence>
<name>W4QG95_9BACI</name>
<sequence length="245" mass="28332">MKGVILAGGTGSRLRPFTTIMNKHLLPVGAKPMIYWSIFKLREAGIHDILIITNRESLTYFIQLFDDGQELDVKLTYKIQKEASGIADAISLAKGFVEDESFIVMLGDNLLEDSLSPFIQKYKEKKEGAMVLLKEVHDPERFGIAEIDNEKKEVLSIIEKPSNPKTNYCVVGIYMYDQQVFQFIDQLIPSERGELEVTDINRFYIKNKQLTYEELKGWWLDAGTHYSLHEANVRMYQRSRKRKDK</sequence>